<dbReference type="EnsemblPlants" id="KQK18131">
    <property type="protein sequence ID" value="KQK18131"/>
    <property type="gene ID" value="BRADI_1g39046v3"/>
</dbReference>
<dbReference type="EMBL" id="CM000880">
    <property type="protein sequence ID" value="KQK18131.1"/>
    <property type="molecule type" value="Genomic_DNA"/>
</dbReference>
<keyword evidence="5" id="KW-1185">Reference proteome</keyword>
<reference evidence="4" key="3">
    <citation type="submission" date="2018-08" db="UniProtKB">
        <authorList>
            <consortium name="EnsemblPlants"/>
        </authorList>
    </citation>
    <scope>IDENTIFICATION</scope>
    <source>
        <strain evidence="4">cv. Bd21</strain>
    </source>
</reference>
<reference evidence="3" key="2">
    <citation type="submission" date="2017-06" db="EMBL/GenBank/DDBJ databases">
        <title>WGS assembly of Brachypodium distachyon.</title>
        <authorList>
            <consortium name="The International Brachypodium Initiative"/>
            <person name="Lucas S."/>
            <person name="Harmon-Smith M."/>
            <person name="Lail K."/>
            <person name="Tice H."/>
            <person name="Grimwood J."/>
            <person name="Bruce D."/>
            <person name="Barry K."/>
            <person name="Shu S."/>
            <person name="Lindquist E."/>
            <person name="Wang M."/>
            <person name="Pitluck S."/>
            <person name="Vogel J.P."/>
            <person name="Garvin D.F."/>
            <person name="Mockler T.C."/>
            <person name="Schmutz J."/>
            <person name="Rokhsar D."/>
            <person name="Bevan M.W."/>
        </authorList>
    </citation>
    <scope>NUCLEOTIDE SEQUENCE</scope>
    <source>
        <strain evidence="3">Bd21</strain>
    </source>
</reference>
<dbReference type="InParanoid" id="A0A0Q3JKJ5"/>
<proteinExistence type="predicted"/>
<sequence length="439" mass="49531">MDPHHLDRTSGIQLRKELWRRWRMPITVPTTSRLDFFMVASFGRLIGFHIAKLLSFTCSAFVVFFHLWGFGGPNYVKEFEDWSLEERNTSTTPKPAAKIIGTNVLTGANQVPIGRKSVFQRLESPPMSPWCATKEQDLTDCGYSPAAIEATKQDYLRRWRAKQGIQDIVPCSTVFGRLRFPCPTPLQGQNSVFRRITSPPVPETNADISNGHLGNDVLPSHQITEHRHSMTTGDSGEARASSAMANFPVNPARFVPGLYDVIEVAGRPQQSRFHLSIEPPLPLDGPFLNIEGIINALLDHLGVHADAIEKCPLGDAYVRLMSASIKDWLILHIPHQHNNHLISFCEHNKVINWRAFNFNQEAWLMLLAFPFDNWTYENISYAVAYWGRLVHWDKAASTLARVIIKVKVADLSHIPFSIVVTDGDDMQGESWTVPVFILS</sequence>
<dbReference type="InterPro" id="IPR056018">
    <property type="entry name" value="DUF7597"/>
</dbReference>
<dbReference type="AlphaFoldDB" id="A0A0Q3JKJ5"/>
<keyword evidence="1" id="KW-1133">Transmembrane helix</keyword>
<name>A0A0Q3JKJ5_BRADI</name>
<dbReference type="Proteomes" id="UP000008810">
    <property type="component" value="Chromosome 1"/>
</dbReference>
<gene>
    <name evidence="3" type="ORF">BRADI_1g39046v3</name>
</gene>
<feature type="transmembrane region" description="Helical" evidence="1">
    <location>
        <begin position="53"/>
        <end position="71"/>
    </location>
</feature>
<dbReference type="FunCoup" id="A0A0Q3JKJ5">
    <property type="interactions" value="324"/>
</dbReference>
<evidence type="ECO:0000313" key="5">
    <source>
        <dbReference type="Proteomes" id="UP000008810"/>
    </source>
</evidence>
<dbReference type="PANTHER" id="PTHR33075">
    <property type="entry name" value="OS02G0499800 PROTEIN"/>
    <property type="match status" value="1"/>
</dbReference>
<dbReference type="PANTHER" id="PTHR33075:SF7">
    <property type="entry name" value="OS02G0303350 PROTEIN"/>
    <property type="match status" value="1"/>
</dbReference>
<keyword evidence="1" id="KW-0812">Transmembrane</keyword>
<evidence type="ECO:0000259" key="2">
    <source>
        <dbReference type="Pfam" id="PF24530"/>
    </source>
</evidence>
<dbReference type="STRING" id="15368.A0A0Q3JKJ5"/>
<keyword evidence="1" id="KW-0472">Membrane</keyword>
<feature type="domain" description="DUF7597" evidence="2">
    <location>
        <begin position="289"/>
        <end position="355"/>
    </location>
</feature>
<evidence type="ECO:0000313" key="3">
    <source>
        <dbReference type="EMBL" id="KQK18131.1"/>
    </source>
</evidence>
<reference evidence="3 4" key="1">
    <citation type="journal article" date="2010" name="Nature">
        <title>Genome sequencing and analysis of the model grass Brachypodium distachyon.</title>
        <authorList>
            <consortium name="International Brachypodium Initiative"/>
        </authorList>
    </citation>
    <scope>NUCLEOTIDE SEQUENCE [LARGE SCALE GENOMIC DNA]</scope>
    <source>
        <strain evidence="3 4">Bd21</strain>
    </source>
</reference>
<dbReference type="Pfam" id="PF24530">
    <property type="entry name" value="DUF7597"/>
    <property type="match status" value="1"/>
</dbReference>
<evidence type="ECO:0000256" key="1">
    <source>
        <dbReference type="SAM" id="Phobius"/>
    </source>
</evidence>
<accession>A0A0Q3JKJ5</accession>
<evidence type="ECO:0000313" key="4">
    <source>
        <dbReference type="EnsemblPlants" id="KQK18131"/>
    </source>
</evidence>
<protein>
    <recommendedName>
        <fullName evidence="2">DUF7597 domain-containing protein</fullName>
    </recommendedName>
</protein>
<dbReference type="Gramene" id="KQK18131">
    <property type="protein sequence ID" value="KQK18131"/>
    <property type="gene ID" value="BRADI_1g39046v3"/>
</dbReference>
<organism evidence="3">
    <name type="scientific">Brachypodium distachyon</name>
    <name type="common">Purple false brome</name>
    <name type="synonym">Trachynia distachya</name>
    <dbReference type="NCBI Taxonomy" id="15368"/>
    <lineage>
        <taxon>Eukaryota</taxon>
        <taxon>Viridiplantae</taxon>
        <taxon>Streptophyta</taxon>
        <taxon>Embryophyta</taxon>
        <taxon>Tracheophyta</taxon>
        <taxon>Spermatophyta</taxon>
        <taxon>Magnoliopsida</taxon>
        <taxon>Liliopsida</taxon>
        <taxon>Poales</taxon>
        <taxon>Poaceae</taxon>
        <taxon>BOP clade</taxon>
        <taxon>Pooideae</taxon>
        <taxon>Stipodae</taxon>
        <taxon>Brachypodieae</taxon>
        <taxon>Brachypodium</taxon>
    </lineage>
</organism>